<sequence>MTLVELHAVARVRQDLDDQAVELHQFLFRHAPVSGRAACTGRSGKSKIGLSCETRGAAGPIRSGREASAMPGVGRLSRNSRIGESPLRPDKRHDGRFAKGTKPAT</sequence>
<evidence type="ECO:0000256" key="1">
    <source>
        <dbReference type="SAM" id="MobiDB-lite"/>
    </source>
</evidence>
<protein>
    <submittedName>
        <fullName evidence="2">Poly(3-hydroxyalkanoic acid) synthase 2</fullName>
    </submittedName>
</protein>
<dbReference type="AlphaFoldDB" id="A0A160PCI8"/>
<proteinExistence type="predicted"/>
<dbReference type="Proteomes" id="UP000218288">
    <property type="component" value="Chromosome"/>
</dbReference>
<name>A0A160PCI8_9HYPH</name>
<organism evidence="2 3">
    <name type="scientific">Methylorubrum populi</name>
    <dbReference type="NCBI Taxonomy" id="223967"/>
    <lineage>
        <taxon>Bacteria</taxon>
        <taxon>Pseudomonadati</taxon>
        <taxon>Pseudomonadota</taxon>
        <taxon>Alphaproteobacteria</taxon>
        <taxon>Hyphomicrobiales</taxon>
        <taxon>Methylobacteriaceae</taxon>
        <taxon>Methylorubrum</taxon>
    </lineage>
</organism>
<reference evidence="2 3" key="1">
    <citation type="journal article" date="2016" name="Genome Announc.">
        <title>Complete Genome Sequence of Methylobacterium populi P-1M, Isolated from Pink-Pigmented Household Biofilm.</title>
        <authorList>
            <person name="Morohoshi T."/>
            <person name="Ikeda T."/>
        </authorList>
    </citation>
    <scope>NUCLEOTIDE SEQUENCE [LARGE SCALE GENOMIC DNA]</scope>
    <source>
        <strain evidence="2 3">P-1M</strain>
    </source>
</reference>
<evidence type="ECO:0000313" key="3">
    <source>
        <dbReference type="Proteomes" id="UP000218288"/>
    </source>
</evidence>
<evidence type="ECO:0000313" key="2">
    <source>
        <dbReference type="EMBL" id="BAU89703.1"/>
    </source>
</evidence>
<feature type="compositionally biased region" description="Basic and acidic residues" evidence="1">
    <location>
        <begin position="87"/>
        <end position="97"/>
    </location>
</feature>
<feature type="region of interest" description="Disordered" evidence="1">
    <location>
        <begin position="56"/>
        <end position="105"/>
    </location>
</feature>
<dbReference type="EMBL" id="AP014809">
    <property type="protein sequence ID" value="BAU89703.1"/>
    <property type="molecule type" value="Genomic_DNA"/>
</dbReference>
<gene>
    <name evidence="2" type="ORF">MPPM_1098</name>
</gene>
<accession>A0A160PCI8</accession>